<dbReference type="Gene3D" id="1.10.357.10">
    <property type="entry name" value="Tetracycline Repressor, domain 2"/>
    <property type="match status" value="1"/>
</dbReference>
<dbReference type="PROSITE" id="PS50977">
    <property type="entry name" value="HTH_TETR_2"/>
    <property type="match status" value="1"/>
</dbReference>
<evidence type="ECO:0000256" key="2">
    <source>
        <dbReference type="ARBA" id="ARBA00023125"/>
    </source>
</evidence>
<dbReference type="Pfam" id="PF13305">
    <property type="entry name" value="TetR_C_33"/>
    <property type="match status" value="1"/>
</dbReference>
<dbReference type="InterPro" id="IPR050109">
    <property type="entry name" value="HTH-type_TetR-like_transc_reg"/>
</dbReference>
<evidence type="ECO:0000256" key="4">
    <source>
        <dbReference type="PROSITE-ProRule" id="PRU00335"/>
    </source>
</evidence>
<dbReference type="GO" id="GO:0003700">
    <property type="term" value="F:DNA-binding transcription factor activity"/>
    <property type="evidence" value="ECO:0007669"/>
    <property type="project" value="TreeGrafter"/>
</dbReference>
<feature type="domain" description="HTH tetR-type" evidence="5">
    <location>
        <begin position="13"/>
        <end position="73"/>
    </location>
</feature>
<gene>
    <name evidence="6" type="ORF">BKM31_43560</name>
</gene>
<dbReference type="Proteomes" id="UP000190797">
    <property type="component" value="Chromosome"/>
</dbReference>
<sequence length="201" mass="21079">MPRTARRDRYHHGDLRAALIDTAMELIAEQGAQGFSLAEASRRLGVAVSAPYRHFADRDELLVAVGVRTGELLVAAVTAERGGDAPEERLVAVVRGYVRFAARHRALFETLLNLITPEGEPELDRAMRPVKAAFHDAATALSGGDPAAAQALGMAVIATADGHAGLLHRGTFGTGEEAVETAVRQAAAATRALVAGRAALG</sequence>
<evidence type="ECO:0000313" key="6">
    <source>
        <dbReference type="EMBL" id="AQZ67429.1"/>
    </source>
</evidence>
<keyword evidence="3" id="KW-0804">Transcription</keyword>
<dbReference type="Pfam" id="PF00440">
    <property type="entry name" value="TetR_N"/>
    <property type="match status" value="1"/>
</dbReference>
<protein>
    <recommendedName>
        <fullName evidence="5">HTH tetR-type domain-containing protein</fullName>
    </recommendedName>
</protein>
<feature type="DNA-binding region" description="H-T-H motif" evidence="4">
    <location>
        <begin position="36"/>
        <end position="55"/>
    </location>
</feature>
<dbReference type="EMBL" id="CP017717">
    <property type="protein sequence ID" value="AQZ67429.1"/>
    <property type="molecule type" value="Genomic_DNA"/>
</dbReference>
<dbReference type="RefSeq" id="WP_080043736.1">
    <property type="nucleotide sequence ID" value="NZ_CP017717.1"/>
</dbReference>
<dbReference type="OrthoDB" id="3173376at2"/>
<dbReference type="GO" id="GO:0000976">
    <property type="term" value="F:transcription cis-regulatory region binding"/>
    <property type="evidence" value="ECO:0007669"/>
    <property type="project" value="TreeGrafter"/>
</dbReference>
<dbReference type="SUPFAM" id="SSF48498">
    <property type="entry name" value="Tetracyclin repressor-like, C-terminal domain"/>
    <property type="match status" value="1"/>
</dbReference>
<dbReference type="PANTHER" id="PTHR30055:SF220">
    <property type="entry name" value="TETR-FAMILY REGULATORY PROTEIN"/>
    <property type="match status" value="1"/>
</dbReference>
<dbReference type="PRINTS" id="PR00455">
    <property type="entry name" value="HTHTETR"/>
</dbReference>
<evidence type="ECO:0000256" key="1">
    <source>
        <dbReference type="ARBA" id="ARBA00023015"/>
    </source>
</evidence>
<dbReference type="InterPro" id="IPR036271">
    <property type="entry name" value="Tet_transcr_reg_TetR-rel_C_sf"/>
</dbReference>
<name>A0A1V0AB78_9ACTN</name>
<proteinExistence type="predicted"/>
<dbReference type="PANTHER" id="PTHR30055">
    <property type="entry name" value="HTH-TYPE TRANSCRIPTIONAL REGULATOR RUTR"/>
    <property type="match status" value="1"/>
</dbReference>
<keyword evidence="2 4" id="KW-0238">DNA-binding</keyword>
<dbReference type="KEGG" id="noa:BKM31_43560"/>
<keyword evidence="7" id="KW-1185">Reference proteome</keyword>
<dbReference type="InterPro" id="IPR001647">
    <property type="entry name" value="HTH_TetR"/>
</dbReference>
<dbReference type="InterPro" id="IPR009057">
    <property type="entry name" value="Homeodomain-like_sf"/>
</dbReference>
<dbReference type="AlphaFoldDB" id="A0A1V0AB78"/>
<dbReference type="InterPro" id="IPR025996">
    <property type="entry name" value="MT1864/Rv1816-like_C"/>
</dbReference>
<dbReference type="SUPFAM" id="SSF46689">
    <property type="entry name" value="Homeodomain-like"/>
    <property type="match status" value="1"/>
</dbReference>
<evidence type="ECO:0000313" key="7">
    <source>
        <dbReference type="Proteomes" id="UP000190797"/>
    </source>
</evidence>
<keyword evidence="1" id="KW-0805">Transcription regulation</keyword>
<evidence type="ECO:0000256" key="3">
    <source>
        <dbReference type="ARBA" id="ARBA00023163"/>
    </source>
</evidence>
<accession>A0A1V0AB78</accession>
<dbReference type="STRING" id="1909395.BKM31_43560"/>
<reference evidence="7" key="1">
    <citation type="journal article" date="2017" name="Med. Chem. Commun.">
        <title>Nonomuraea sp. ATCC 55076 harbours the largest actinomycete chromosome to date and the kistamicin biosynthetic gene cluster.</title>
        <authorList>
            <person name="Nazari B."/>
            <person name="Forneris C.C."/>
            <person name="Gibson M.I."/>
            <person name="Moon K."/>
            <person name="Schramma K.R."/>
            <person name="Seyedsayamdost M.R."/>
        </authorList>
    </citation>
    <scope>NUCLEOTIDE SEQUENCE [LARGE SCALE GENOMIC DNA]</scope>
    <source>
        <strain evidence="7">ATCC 55076</strain>
    </source>
</reference>
<evidence type="ECO:0000259" key="5">
    <source>
        <dbReference type="PROSITE" id="PS50977"/>
    </source>
</evidence>
<organism evidence="6 7">
    <name type="scientific">[Actinomadura] parvosata subsp. kistnae</name>
    <dbReference type="NCBI Taxonomy" id="1909395"/>
    <lineage>
        <taxon>Bacteria</taxon>
        <taxon>Bacillati</taxon>
        <taxon>Actinomycetota</taxon>
        <taxon>Actinomycetes</taxon>
        <taxon>Streptosporangiales</taxon>
        <taxon>Streptosporangiaceae</taxon>
        <taxon>Nonomuraea</taxon>
    </lineage>
</organism>